<dbReference type="PANTHER" id="PTHR46300:SF1">
    <property type="entry name" value="P450, PUTATIVE (EUROFUNG)-RELATED"/>
    <property type="match status" value="1"/>
</dbReference>
<evidence type="ECO:0000256" key="7">
    <source>
        <dbReference type="ARBA" id="ARBA00023033"/>
    </source>
</evidence>
<keyword evidence="3 8" id="KW-0349">Heme</keyword>
<name>A0ABR4JF06_9EURO</name>
<evidence type="ECO:0000313" key="9">
    <source>
        <dbReference type="EMBL" id="KAL2837583.1"/>
    </source>
</evidence>
<dbReference type="PROSITE" id="PS00086">
    <property type="entry name" value="CYTOCHROME_P450"/>
    <property type="match status" value="1"/>
</dbReference>
<keyword evidence="4 8" id="KW-0479">Metal-binding</keyword>
<dbReference type="PANTHER" id="PTHR46300">
    <property type="entry name" value="P450, PUTATIVE (EUROFUNG)-RELATED-RELATED"/>
    <property type="match status" value="1"/>
</dbReference>
<accession>A0ABR4JF06</accession>
<evidence type="ECO:0000256" key="4">
    <source>
        <dbReference type="ARBA" id="ARBA00022723"/>
    </source>
</evidence>
<dbReference type="SUPFAM" id="SSF48264">
    <property type="entry name" value="Cytochrome P450"/>
    <property type="match status" value="1"/>
</dbReference>
<keyword evidence="7 8" id="KW-0503">Monooxygenase</keyword>
<keyword evidence="6 8" id="KW-0408">Iron</keyword>
<evidence type="ECO:0000256" key="1">
    <source>
        <dbReference type="ARBA" id="ARBA00001971"/>
    </source>
</evidence>
<dbReference type="InterPro" id="IPR002401">
    <property type="entry name" value="Cyt_P450_E_grp-I"/>
</dbReference>
<keyword evidence="5 8" id="KW-0560">Oxidoreductase</keyword>
<dbReference type="InterPro" id="IPR050364">
    <property type="entry name" value="Cytochrome_P450_fung"/>
</dbReference>
<evidence type="ECO:0000256" key="6">
    <source>
        <dbReference type="ARBA" id="ARBA00023004"/>
    </source>
</evidence>
<dbReference type="Proteomes" id="UP001610446">
    <property type="component" value="Unassembled WGS sequence"/>
</dbReference>
<protein>
    <submittedName>
        <fullName evidence="9">Cytochrome P450</fullName>
    </submittedName>
</protein>
<dbReference type="InterPro" id="IPR036396">
    <property type="entry name" value="Cyt_P450_sf"/>
</dbReference>
<dbReference type="InterPro" id="IPR001128">
    <property type="entry name" value="Cyt_P450"/>
</dbReference>
<dbReference type="Gene3D" id="1.10.630.10">
    <property type="entry name" value="Cytochrome P450"/>
    <property type="match status" value="1"/>
</dbReference>
<dbReference type="EMBL" id="JBFXLU010000158">
    <property type="protein sequence ID" value="KAL2837583.1"/>
    <property type="molecule type" value="Genomic_DNA"/>
</dbReference>
<organism evidence="9 10">
    <name type="scientific">Aspergillus pseudoustus</name>
    <dbReference type="NCBI Taxonomy" id="1810923"/>
    <lineage>
        <taxon>Eukaryota</taxon>
        <taxon>Fungi</taxon>
        <taxon>Dikarya</taxon>
        <taxon>Ascomycota</taxon>
        <taxon>Pezizomycotina</taxon>
        <taxon>Eurotiomycetes</taxon>
        <taxon>Eurotiomycetidae</taxon>
        <taxon>Eurotiales</taxon>
        <taxon>Aspergillaceae</taxon>
        <taxon>Aspergillus</taxon>
        <taxon>Aspergillus subgen. Nidulantes</taxon>
    </lineage>
</organism>
<comment type="caution">
    <text evidence="9">The sequence shown here is derived from an EMBL/GenBank/DDBJ whole genome shotgun (WGS) entry which is preliminary data.</text>
</comment>
<reference evidence="9 10" key="1">
    <citation type="submission" date="2024-07" db="EMBL/GenBank/DDBJ databases">
        <title>Section-level genome sequencing and comparative genomics of Aspergillus sections Usti and Cavernicolus.</title>
        <authorList>
            <consortium name="Lawrence Berkeley National Laboratory"/>
            <person name="Nybo J.L."/>
            <person name="Vesth T.C."/>
            <person name="Theobald S."/>
            <person name="Frisvad J.C."/>
            <person name="Larsen T.O."/>
            <person name="Kjaerboelling I."/>
            <person name="Rothschild-Mancinelli K."/>
            <person name="Lyhne E.K."/>
            <person name="Kogle M.E."/>
            <person name="Barry K."/>
            <person name="Clum A."/>
            <person name="Na H."/>
            <person name="Ledsgaard L."/>
            <person name="Lin J."/>
            <person name="Lipzen A."/>
            <person name="Kuo A."/>
            <person name="Riley R."/>
            <person name="Mondo S."/>
            <person name="Labutti K."/>
            <person name="Haridas S."/>
            <person name="Pangalinan J."/>
            <person name="Salamov A.A."/>
            <person name="Simmons B.A."/>
            <person name="Magnuson J.K."/>
            <person name="Chen J."/>
            <person name="Drula E."/>
            <person name="Henrissat B."/>
            <person name="Wiebenga A."/>
            <person name="Lubbers R.J."/>
            <person name="Gomes A.C."/>
            <person name="Makela M.R."/>
            <person name="Stajich J."/>
            <person name="Grigoriev I.V."/>
            <person name="Mortensen U.H."/>
            <person name="De Vries R.P."/>
            <person name="Baker S.E."/>
            <person name="Andersen M.R."/>
        </authorList>
    </citation>
    <scope>NUCLEOTIDE SEQUENCE [LARGE SCALE GENOMIC DNA]</scope>
    <source>
        <strain evidence="9 10">CBS 123904</strain>
    </source>
</reference>
<evidence type="ECO:0000256" key="2">
    <source>
        <dbReference type="ARBA" id="ARBA00010617"/>
    </source>
</evidence>
<dbReference type="InterPro" id="IPR017972">
    <property type="entry name" value="Cyt_P450_CS"/>
</dbReference>
<evidence type="ECO:0000256" key="3">
    <source>
        <dbReference type="ARBA" id="ARBA00022617"/>
    </source>
</evidence>
<sequence>MGGFGELRITIQYSDPVLFLTSGVLLFLIYVRSRLRNQLPLPPSPTCLPLVGNVLQVPRSAPWERFREWNLKYGPIVSFKVGSRTIILLGTRTVVRDLFEKRAHIYSTRPRFIVASEYTLKGLPALLPYDKNWLALHRLETTVLNPRITTGTLPIHGMAAKHLLYSILGDPDHDLSDHLHNYAGSVFSTLFYGAHMGSETPEDQHLMRTIYHEPSKCISIEHWMVEMFPALEHFPGVASRCRQKGEMLHGVFHRAFGPKLEAAQNCQWWNMFKHLSKNRPEGLSDRDFLMVITELELAARTTGPLSLSLFAVMAALHPNEMRRVHDEIDQVVGSARLPTFDDQDNLPYLQAFMTECQRLYPLVPLSFARAAMRDDSYMGLRIPADAIIVPNQWALNRDPAIYDDPTSFVPQRWIDSPSLPPPGTFGYGRRICPGRHIANASLFIAMASIAWALDYQKLPGLSAESGLARSMLFCPQTSSVRVSFRSQGHAAVVKREWEAVNPDMSLTLNEIGDMLGSH</sequence>
<comment type="similarity">
    <text evidence="2 8">Belongs to the cytochrome P450 family.</text>
</comment>
<comment type="cofactor">
    <cofactor evidence="1">
        <name>heme</name>
        <dbReference type="ChEBI" id="CHEBI:30413"/>
    </cofactor>
</comment>
<keyword evidence="10" id="KW-1185">Reference proteome</keyword>
<dbReference type="PRINTS" id="PR00463">
    <property type="entry name" value="EP450I"/>
</dbReference>
<evidence type="ECO:0000256" key="5">
    <source>
        <dbReference type="ARBA" id="ARBA00023002"/>
    </source>
</evidence>
<dbReference type="PRINTS" id="PR00385">
    <property type="entry name" value="P450"/>
</dbReference>
<dbReference type="Pfam" id="PF00067">
    <property type="entry name" value="p450"/>
    <property type="match status" value="1"/>
</dbReference>
<proteinExistence type="inferred from homology"/>
<evidence type="ECO:0000313" key="10">
    <source>
        <dbReference type="Proteomes" id="UP001610446"/>
    </source>
</evidence>
<gene>
    <name evidence="9" type="ORF">BJY01DRAFT_251405</name>
</gene>
<evidence type="ECO:0000256" key="8">
    <source>
        <dbReference type="RuleBase" id="RU000461"/>
    </source>
</evidence>